<proteinExistence type="predicted"/>
<sequence length="301" mass="31522">MATTTAPVSDAPQFKIVNKIDSIPVVHDSVTYAHGLINSYPLGARLYETAVGVASKGYDAATPVLTRTKPLLESVDGLAVATFDRAASTFPYPFTTPTSDLPGVQKLTDLFKKTAEVNSALGARVHGTVAGSQDLAQGLFEQLRGLAESGAALPHALSERAVKVSGEVRDIIFAKEGTVQEKGQKFTAYAIDQAKPLIDEIYTLLHAAKVKAGEEGDHLAAEAQSVAEDVNTKVDGAKADASKKVEEATKKAEVAKEDASKKANGAAKEASSKTNDKVQSGAQKTAEKADKANGTVENKTA</sequence>
<keyword evidence="3" id="KW-1185">Reference proteome</keyword>
<evidence type="ECO:0000313" key="3">
    <source>
        <dbReference type="Proteomes" id="UP000322245"/>
    </source>
</evidence>
<dbReference type="EMBL" id="NIDF01000022">
    <property type="protein sequence ID" value="TYJ56598.1"/>
    <property type="molecule type" value="Genomic_DNA"/>
</dbReference>
<dbReference type="AlphaFoldDB" id="A0A5D3B0I7"/>
<evidence type="ECO:0000256" key="1">
    <source>
        <dbReference type="SAM" id="MobiDB-lite"/>
    </source>
</evidence>
<organism evidence="2 3">
    <name type="scientific">Cryptococcus floricola</name>
    <dbReference type="NCBI Taxonomy" id="2591691"/>
    <lineage>
        <taxon>Eukaryota</taxon>
        <taxon>Fungi</taxon>
        <taxon>Dikarya</taxon>
        <taxon>Basidiomycota</taxon>
        <taxon>Agaricomycotina</taxon>
        <taxon>Tremellomycetes</taxon>
        <taxon>Tremellales</taxon>
        <taxon>Cryptococcaceae</taxon>
        <taxon>Cryptococcus</taxon>
    </lineage>
</organism>
<gene>
    <name evidence="2" type="ORF">B9479_002690</name>
</gene>
<reference evidence="2 3" key="1">
    <citation type="submission" date="2017-05" db="EMBL/GenBank/DDBJ databases">
        <title>The Genome Sequence of Tsuchiyaea wingfieldii DSM 27421.</title>
        <authorList>
            <person name="Cuomo C."/>
            <person name="Passer A."/>
            <person name="Billmyre B."/>
            <person name="Heitman J."/>
        </authorList>
    </citation>
    <scope>NUCLEOTIDE SEQUENCE [LARGE SCALE GENOMIC DNA]</scope>
    <source>
        <strain evidence="2 3">DSM 27421</strain>
    </source>
</reference>
<feature type="compositionally biased region" description="Basic and acidic residues" evidence="1">
    <location>
        <begin position="237"/>
        <end position="261"/>
    </location>
</feature>
<protein>
    <submittedName>
        <fullName evidence="2">Uncharacterized protein</fullName>
    </submittedName>
</protein>
<name>A0A5D3B0I7_9TREE</name>
<accession>A0A5D3B0I7</accession>
<evidence type="ECO:0000313" key="2">
    <source>
        <dbReference type="EMBL" id="TYJ56598.1"/>
    </source>
</evidence>
<comment type="caution">
    <text evidence="2">The sequence shown here is derived from an EMBL/GenBank/DDBJ whole genome shotgun (WGS) entry which is preliminary data.</text>
</comment>
<dbReference type="Proteomes" id="UP000322245">
    <property type="component" value="Unassembled WGS sequence"/>
</dbReference>
<feature type="region of interest" description="Disordered" evidence="1">
    <location>
        <begin position="237"/>
        <end position="301"/>
    </location>
</feature>